<keyword evidence="5 12" id="KW-0349">Heme</keyword>
<feature type="transmembrane region" description="Helical" evidence="12">
    <location>
        <begin position="53"/>
        <end position="71"/>
    </location>
</feature>
<evidence type="ECO:0000256" key="11">
    <source>
        <dbReference type="ARBA" id="ARBA00023136"/>
    </source>
</evidence>
<evidence type="ECO:0000256" key="1">
    <source>
        <dbReference type="ARBA" id="ARBA00004651"/>
    </source>
</evidence>
<feature type="transmembrane region" description="Helical" evidence="12">
    <location>
        <begin position="417"/>
        <end position="441"/>
    </location>
</feature>
<comment type="similarity">
    <text evidence="2 12">Belongs to the cytochrome ubiquinol oxidase subunit 1 family.</text>
</comment>
<dbReference type="RefSeq" id="WP_202655081.1">
    <property type="nucleotide sequence ID" value="NZ_JAESWB010000247.1"/>
</dbReference>
<proteinExistence type="inferred from homology"/>
<keyword evidence="3 12" id="KW-0813">Transport</keyword>
<sequence>MDPLFLARVQFAATTIFHFFFVPLSIGLVFMVAIMETMYVVKKNELYKKMAKFWGHLFLINFAVGVVTGIIQEFQFGMNWSDYSRFVGDVFGAPLAIEALLAFFMESTFIGLWIFGWDRLSKKVHLACIWLVSLGTTLSAIWILTANSFMQVPVGFAMKNGRAEMNDFLALITNGQLLVEFPHVFTGALCTAAFFVAGICGYNLLKKRHIAFYKKSMKLAIIIGLIGSIGVALTGHTQAQYLVKTQPMKMAAAEGIWKDTADPAPWSLFALIDTKKQENKFELNIPYALSFLSYSKFEGSLKGMETLQKEYTEKYDSIVGEGTNYIPPVKTTYWSFRLMVGFGAAMILLSIIGLILWKRDRLVASSTFLKFLVPAIAFPYLANTFGWLMTEIGRQPWSVFGLMTTADAVSPNVPAGMVLFSTIIYLVVFTILLGVMVYLIIREIKKGPEEVQGIDDKLSTDPFKVGA</sequence>
<comment type="caution">
    <text evidence="13">The sequence shown here is derived from an EMBL/GenBank/DDBJ whole genome shotgun (WGS) entry which is preliminary data.</text>
</comment>
<dbReference type="PANTHER" id="PTHR30365">
    <property type="entry name" value="CYTOCHROME D UBIQUINOL OXIDASE"/>
    <property type="match status" value="1"/>
</dbReference>
<evidence type="ECO:0000256" key="6">
    <source>
        <dbReference type="ARBA" id="ARBA00022692"/>
    </source>
</evidence>
<evidence type="ECO:0000256" key="7">
    <source>
        <dbReference type="ARBA" id="ARBA00022723"/>
    </source>
</evidence>
<name>A0ABS1TU63_9BACI</name>
<keyword evidence="14" id="KW-1185">Reference proteome</keyword>
<feature type="transmembrane region" description="Helical" evidence="12">
    <location>
        <begin position="368"/>
        <end position="389"/>
    </location>
</feature>
<evidence type="ECO:0000313" key="13">
    <source>
        <dbReference type="EMBL" id="MBL4953816.1"/>
    </source>
</evidence>
<organism evidence="13 14">
    <name type="scientific">Neobacillus paridis</name>
    <dbReference type="NCBI Taxonomy" id="2803862"/>
    <lineage>
        <taxon>Bacteria</taxon>
        <taxon>Bacillati</taxon>
        <taxon>Bacillota</taxon>
        <taxon>Bacilli</taxon>
        <taxon>Bacillales</taxon>
        <taxon>Bacillaceae</taxon>
        <taxon>Neobacillus</taxon>
    </lineage>
</organism>
<evidence type="ECO:0000256" key="8">
    <source>
        <dbReference type="ARBA" id="ARBA00022982"/>
    </source>
</evidence>
<reference evidence="13 14" key="1">
    <citation type="submission" date="2021-01" db="EMBL/GenBank/DDBJ databases">
        <title>Genome public.</title>
        <authorList>
            <person name="Liu C."/>
            <person name="Sun Q."/>
        </authorList>
    </citation>
    <scope>NUCLEOTIDE SEQUENCE [LARGE SCALE GENOMIC DNA]</scope>
    <source>
        <strain evidence="13 14">YIM B02564</strain>
    </source>
</reference>
<feature type="transmembrane region" description="Helical" evidence="12">
    <location>
        <begin position="91"/>
        <end position="115"/>
    </location>
</feature>
<keyword evidence="9 12" id="KW-1133">Transmembrane helix</keyword>
<feature type="transmembrane region" description="Helical" evidence="12">
    <location>
        <begin position="20"/>
        <end position="41"/>
    </location>
</feature>
<dbReference type="Pfam" id="PF01654">
    <property type="entry name" value="Cyt_bd_oxida_I"/>
    <property type="match status" value="1"/>
</dbReference>
<dbReference type="Proteomes" id="UP000623967">
    <property type="component" value="Unassembled WGS sequence"/>
</dbReference>
<comment type="subcellular location">
    <subcellularLocation>
        <location evidence="1">Cell membrane</location>
        <topology evidence="1">Multi-pass membrane protein</topology>
    </subcellularLocation>
</comment>
<feature type="transmembrane region" description="Helical" evidence="12">
    <location>
        <begin position="127"/>
        <end position="150"/>
    </location>
</feature>
<feature type="transmembrane region" description="Helical" evidence="12">
    <location>
        <begin position="217"/>
        <end position="235"/>
    </location>
</feature>
<keyword evidence="7 12" id="KW-0479">Metal-binding</keyword>
<gene>
    <name evidence="13" type="ORF">JK635_16655</name>
</gene>
<dbReference type="EMBL" id="JAESWB010000247">
    <property type="protein sequence ID" value="MBL4953816.1"/>
    <property type="molecule type" value="Genomic_DNA"/>
</dbReference>
<keyword evidence="11 12" id="KW-0472">Membrane</keyword>
<dbReference type="InterPro" id="IPR002585">
    <property type="entry name" value="Cyt-d_ubiquinol_oxidase_su_1"/>
</dbReference>
<keyword evidence="6 12" id="KW-0812">Transmembrane</keyword>
<keyword evidence="4 12" id="KW-1003">Cell membrane</keyword>
<evidence type="ECO:0000256" key="9">
    <source>
        <dbReference type="ARBA" id="ARBA00022989"/>
    </source>
</evidence>
<evidence type="ECO:0000256" key="3">
    <source>
        <dbReference type="ARBA" id="ARBA00022448"/>
    </source>
</evidence>
<dbReference type="PIRSF" id="PIRSF006446">
    <property type="entry name" value="Cyt_quinol_oxidase_1"/>
    <property type="match status" value="1"/>
</dbReference>
<evidence type="ECO:0000256" key="10">
    <source>
        <dbReference type="ARBA" id="ARBA00023004"/>
    </source>
</evidence>
<keyword evidence="10 12" id="KW-0408">Iron</keyword>
<evidence type="ECO:0000256" key="12">
    <source>
        <dbReference type="PIRNR" id="PIRNR006446"/>
    </source>
</evidence>
<keyword evidence="8 12" id="KW-0249">Electron transport</keyword>
<feature type="transmembrane region" description="Helical" evidence="12">
    <location>
        <begin position="184"/>
        <end position="205"/>
    </location>
</feature>
<evidence type="ECO:0000256" key="4">
    <source>
        <dbReference type="ARBA" id="ARBA00022475"/>
    </source>
</evidence>
<protein>
    <submittedName>
        <fullName evidence="13">Cytochrome ubiquinol oxidase subunit I</fullName>
    </submittedName>
</protein>
<evidence type="ECO:0000313" key="14">
    <source>
        <dbReference type="Proteomes" id="UP000623967"/>
    </source>
</evidence>
<dbReference type="PANTHER" id="PTHR30365:SF15">
    <property type="entry name" value="CYTOCHROME BD UBIQUINOL OXIDASE SUBUNIT 1"/>
    <property type="match status" value="1"/>
</dbReference>
<accession>A0ABS1TU63</accession>
<evidence type="ECO:0000256" key="2">
    <source>
        <dbReference type="ARBA" id="ARBA00009819"/>
    </source>
</evidence>
<evidence type="ECO:0000256" key="5">
    <source>
        <dbReference type="ARBA" id="ARBA00022617"/>
    </source>
</evidence>
<feature type="transmembrane region" description="Helical" evidence="12">
    <location>
        <begin position="334"/>
        <end position="356"/>
    </location>
</feature>